<dbReference type="Gene3D" id="3.30.1490.120">
    <property type="entry name" value="RNA polymerase Rpb7-like, N-terminal domain"/>
    <property type="match status" value="1"/>
</dbReference>
<dbReference type="EMBL" id="MN739688">
    <property type="protein sequence ID" value="QHT21271.1"/>
    <property type="molecule type" value="Genomic_DNA"/>
</dbReference>
<dbReference type="InterPro" id="IPR036898">
    <property type="entry name" value="RNA_pol_Rpb7-like_N_sf"/>
</dbReference>
<accession>A0A6C0DY16</accession>
<keyword evidence="2" id="KW-0804">Transcription</keyword>
<dbReference type="GO" id="GO:0000428">
    <property type="term" value="C:DNA-directed RNA polymerase complex"/>
    <property type="evidence" value="ECO:0007669"/>
    <property type="project" value="UniProtKB-KW"/>
</dbReference>
<protein>
    <recommendedName>
        <fullName evidence="4">S1 motif domain-containing protein</fullName>
    </recommendedName>
</protein>
<organism evidence="3">
    <name type="scientific">viral metagenome</name>
    <dbReference type="NCBI Taxonomy" id="1070528"/>
    <lineage>
        <taxon>unclassified sequences</taxon>
        <taxon>metagenomes</taxon>
        <taxon>organismal metagenomes</taxon>
    </lineage>
</organism>
<evidence type="ECO:0008006" key="4">
    <source>
        <dbReference type="Google" id="ProtNLM"/>
    </source>
</evidence>
<evidence type="ECO:0000313" key="3">
    <source>
        <dbReference type="EMBL" id="QHT21271.1"/>
    </source>
</evidence>
<keyword evidence="1" id="KW-0240">DNA-directed RNA polymerase</keyword>
<proteinExistence type="predicted"/>
<evidence type="ECO:0000256" key="1">
    <source>
        <dbReference type="ARBA" id="ARBA00022478"/>
    </source>
</evidence>
<name>A0A6C0DY16_9ZZZZ</name>
<sequence>MKSVRNPSRTQKKEGETKIFDPYILSELSMKITLPILEVGGNIKSNLERMIVSKTEGKCIVEGFVRPDSIRIMTYSAGKVSSGNVEFQTTFQCMICHPVEGTLVRCICKTITKAGVHAEVVDVKGNVPIVVFIARDHHIQNVDFEKVFENARLLVNIIGIRFELNDTNICAIGKLVEMES</sequence>
<evidence type="ECO:0000256" key="2">
    <source>
        <dbReference type="ARBA" id="ARBA00023163"/>
    </source>
</evidence>
<dbReference type="AlphaFoldDB" id="A0A6C0DY16"/>
<reference evidence="3" key="1">
    <citation type="journal article" date="2020" name="Nature">
        <title>Giant virus diversity and host interactions through global metagenomics.</title>
        <authorList>
            <person name="Schulz F."/>
            <person name="Roux S."/>
            <person name="Paez-Espino D."/>
            <person name="Jungbluth S."/>
            <person name="Walsh D.A."/>
            <person name="Denef V.J."/>
            <person name="McMahon K.D."/>
            <person name="Konstantinidis K.T."/>
            <person name="Eloe-Fadrosh E.A."/>
            <person name="Kyrpides N.C."/>
            <person name="Woyke T."/>
        </authorList>
    </citation>
    <scope>NUCLEOTIDE SEQUENCE</scope>
    <source>
        <strain evidence="3">GVMAG-M-3300023174-92</strain>
    </source>
</reference>